<dbReference type="InterPro" id="IPR011576">
    <property type="entry name" value="Pyridox_Oxase_N"/>
</dbReference>
<evidence type="ECO:0000259" key="1">
    <source>
        <dbReference type="Pfam" id="PF01243"/>
    </source>
</evidence>
<reference evidence="2 3" key="1">
    <citation type="submission" date="2024-06" db="EMBL/GenBank/DDBJ databases">
        <title>Caproicibacterium argilliputei sp. nov, a novel caproic acid producing anaerobic bacterium isolated from pit mud.</title>
        <authorList>
            <person name="Xia S."/>
        </authorList>
    </citation>
    <scope>NUCLEOTIDE SEQUENCE [LARGE SCALE GENOMIC DNA]</scope>
    <source>
        <strain evidence="2 3">ZCY20-5</strain>
    </source>
</reference>
<feature type="domain" description="Pyridoxamine 5'-phosphate oxidase N-terminal" evidence="1">
    <location>
        <begin position="3"/>
        <end position="93"/>
    </location>
</feature>
<name>A0AA97DBG1_9FIRM</name>
<proteinExistence type="predicted"/>
<evidence type="ECO:0000313" key="2">
    <source>
        <dbReference type="EMBL" id="WOC32543.1"/>
    </source>
</evidence>
<dbReference type="EMBL" id="CP135996">
    <property type="protein sequence ID" value="WOC32543.1"/>
    <property type="molecule type" value="Genomic_DNA"/>
</dbReference>
<keyword evidence="3" id="KW-1185">Reference proteome</keyword>
<gene>
    <name evidence="2" type="ORF">PXC00_01350</name>
</gene>
<dbReference type="AlphaFoldDB" id="A0AA97DBG1"/>
<accession>A0AA97DBG1</accession>
<dbReference type="SUPFAM" id="SSF50475">
    <property type="entry name" value="FMN-binding split barrel"/>
    <property type="match status" value="1"/>
</dbReference>
<organism evidence="2 3">
    <name type="scientific">Caproicibacterium argilliputei</name>
    <dbReference type="NCBI Taxonomy" id="3030016"/>
    <lineage>
        <taxon>Bacteria</taxon>
        <taxon>Bacillati</taxon>
        <taxon>Bacillota</taxon>
        <taxon>Clostridia</taxon>
        <taxon>Eubacteriales</taxon>
        <taxon>Oscillospiraceae</taxon>
        <taxon>Caproicibacterium</taxon>
    </lineage>
</organism>
<dbReference type="InterPro" id="IPR012349">
    <property type="entry name" value="Split_barrel_FMN-bd"/>
</dbReference>
<dbReference type="Gene3D" id="2.30.110.10">
    <property type="entry name" value="Electron Transport, Fmn-binding Protein, Chain A"/>
    <property type="match status" value="1"/>
</dbReference>
<sequence>MNAIVTELKKTGVFFVATEEGDQPRVRPFSAVTEIGGKPYICTNNKKKCFAQMMQNPKVEISGMEKDGTWIRVTGRLVRDDRDESRAAMLADPTGPSKLYKPGDKTFEVFAIEDAACVKYSMTAEPVVIG</sequence>
<evidence type="ECO:0000313" key="3">
    <source>
        <dbReference type="Proteomes" id="UP001300604"/>
    </source>
</evidence>
<reference evidence="3" key="2">
    <citation type="submission" date="2024-06" db="EMBL/GenBank/DDBJ databases">
        <title>Caproicibacterium argilliputei sp. nov, a novel caproic acid producing anaerobic bacterium isolated from pit mud.</title>
        <authorList>
            <person name="Zeng C."/>
        </authorList>
    </citation>
    <scope>NUCLEOTIDE SEQUENCE [LARGE SCALE GENOMIC DNA]</scope>
    <source>
        <strain evidence="3">ZCY20-5</strain>
    </source>
</reference>
<dbReference type="Pfam" id="PF01243">
    <property type="entry name" value="PNPOx_N"/>
    <property type="match status" value="1"/>
</dbReference>
<protein>
    <submittedName>
        <fullName evidence="2">Pyridoxamine 5'-phosphate oxidase family protein</fullName>
    </submittedName>
</protein>
<dbReference type="KEGG" id="carl:PXC00_01350"/>
<dbReference type="Proteomes" id="UP001300604">
    <property type="component" value="Chromosome"/>
</dbReference>
<dbReference type="RefSeq" id="WP_275844595.1">
    <property type="nucleotide sequence ID" value="NZ_CP135996.1"/>
</dbReference>
<reference evidence="3" key="3">
    <citation type="submission" date="2024-06" db="EMBL/GenBank/DDBJ databases">
        <authorList>
            <person name="Zeng C."/>
        </authorList>
    </citation>
    <scope>NUCLEOTIDE SEQUENCE [LARGE SCALE GENOMIC DNA]</scope>
    <source>
        <strain evidence="3">ZCY20-5</strain>
    </source>
</reference>